<name>A0A0F9FAY0_9ZZZZ</name>
<dbReference type="AlphaFoldDB" id="A0A0F9FAY0"/>
<protein>
    <submittedName>
        <fullName evidence="1">Uncharacterized protein</fullName>
    </submittedName>
</protein>
<comment type="caution">
    <text evidence="1">The sequence shown here is derived from an EMBL/GenBank/DDBJ whole genome shotgun (WGS) entry which is preliminary data.</text>
</comment>
<accession>A0A0F9FAY0</accession>
<proteinExistence type="predicted"/>
<dbReference type="EMBL" id="LAZR01021956">
    <property type="protein sequence ID" value="KKL83539.1"/>
    <property type="molecule type" value="Genomic_DNA"/>
</dbReference>
<gene>
    <name evidence="1" type="ORF">LCGC14_1973780</name>
</gene>
<sequence length="98" mass="11193">MQKLTRKGFVAWLRSKHPRTKVGQSLSGLRKCPLAKFTGANVGIYCYWFDRGAKTETERVLMPVWAQKFVIAVDTFHGQKRPQITAKKALELLEEATQ</sequence>
<organism evidence="1">
    <name type="scientific">marine sediment metagenome</name>
    <dbReference type="NCBI Taxonomy" id="412755"/>
    <lineage>
        <taxon>unclassified sequences</taxon>
        <taxon>metagenomes</taxon>
        <taxon>ecological metagenomes</taxon>
    </lineage>
</organism>
<reference evidence="1" key="1">
    <citation type="journal article" date="2015" name="Nature">
        <title>Complex archaea that bridge the gap between prokaryotes and eukaryotes.</title>
        <authorList>
            <person name="Spang A."/>
            <person name="Saw J.H."/>
            <person name="Jorgensen S.L."/>
            <person name="Zaremba-Niedzwiedzka K."/>
            <person name="Martijn J."/>
            <person name="Lind A.E."/>
            <person name="van Eijk R."/>
            <person name="Schleper C."/>
            <person name="Guy L."/>
            <person name="Ettema T.J."/>
        </authorList>
    </citation>
    <scope>NUCLEOTIDE SEQUENCE</scope>
</reference>
<evidence type="ECO:0000313" key="1">
    <source>
        <dbReference type="EMBL" id="KKL83539.1"/>
    </source>
</evidence>